<reference evidence="5" key="1">
    <citation type="submission" date="2020-10" db="EMBL/GenBank/DDBJ databases">
        <authorList>
            <person name="Gilroy R."/>
        </authorList>
    </citation>
    <scope>NUCLEOTIDE SEQUENCE</scope>
    <source>
        <strain evidence="5">ChiBcec2-4451</strain>
    </source>
</reference>
<dbReference type="PRINTS" id="PR00598">
    <property type="entry name" value="HTHMARR"/>
</dbReference>
<keyword evidence="1" id="KW-0805">Transcription regulation</keyword>
<dbReference type="InterPro" id="IPR000835">
    <property type="entry name" value="HTH_MarR-typ"/>
</dbReference>
<proteinExistence type="predicted"/>
<dbReference type="Gene3D" id="1.10.10.10">
    <property type="entry name" value="Winged helix-like DNA-binding domain superfamily/Winged helix DNA-binding domain"/>
    <property type="match status" value="1"/>
</dbReference>
<evidence type="ECO:0000313" key="5">
    <source>
        <dbReference type="EMBL" id="HIV13526.1"/>
    </source>
</evidence>
<dbReference type="InterPro" id="IPR036388">
    <property type="entry name" value="WH-like_DNA-bd_sf"/>
</dbReference>
<gene>
    <name evidence="5" type="ORF">IAA63_10360</name>
</gene>
<dbReference type="SUPFAM" id="SSF46785">
    <property type="entry name" value="Winged helix' DNA-binding domain"/>
    <property type="match status" value="1"/>
</dbReference>
<comment type="caution">
    <text evidence="5">The sequence shown here is derived from an EMBL/GenBank/DDBJ whole genome shotgun (WGS) entry which is preliminary data.</text>
</comment>
<reference evidence="5" key="2">
    <citation type="journal article" date="2021" name="PeerJ">
        <title>Extensive microbial diversity within the chicken gut microbiome revealed by metagenomics and culture.</title>
        <authorList>
            <person name="Gilroy R."/>
            <person name="Ravi A."/>
            <person name="Getino M."/>
            <person name="Pursley I."/>
            <person name="Horton D.L."/>
            <person name="Alikhan N.F."/>
            <person name="Baker D."/>
            <person name="Gharbi K."/>
            <person name="Hall N."/>
            <person name="Watson M."/>
            <person name="Adriaenssens E.M."/>
            <person name="Foster-Nyarko E."/>
            <person name="Jarju S."/>
            <person name="Secka A."/>
            <person name="Antonio M."/>
            <person name="Oren A."/>
            <person name="Chaudhuri R.R."/>
            <person name="La Ragione R."/>
            <person name="Hildebrand F."/>
            <person name="Pallen M.J."/>
        </authorList>
    </citation>
    <scope>NUCLEOTIDE SEQUENCE</scope>
    <source>
        <strain evidence="5">ChiBcec2-4451</strain>
    </source>
</reference>
<dbReference type="InterPro" id="IPR036390">
    <property type="entry name" value="WH_DNA-bd_sf"/>
</dbReference>
<dbReference type="EMBL" id="DVON01000215">
    <property type="protein sequence ID" value="HIV13526.1"/>
    <property type="molecule type" value="Genomic_DNA"/>
</dbReference>
<keyword evidence="2" id="KW-0238">DNA-binding</keyword>
<evidence type="ECO:0000256" key="3">
    <source>
        <dbReference type="ARBA" id="ARBA00023163"/>
    </source>
</evidence>
<dbReference type="GO" id="GO:0003677">
    <property type="term" value="F:DNA binding"/>
    <property type="evidence" value="ECO:0007669"/>
    <property type="project" value="UniProtKB-KW"/>
</dbReference>
<evidence type="ECO:0000259" key="4">
    <source>
        <dbReference type="PROSITE" id="PS50995"/>
    </source>
</evidence>
<evidence type="ECO:0000256" key="1">
    <source>
        <dbReference type="ARBA" id="ARBA00023015"/>
    </source>
</evidence>
<keyword evidence="3" id="KW-0804">Transcription</keyword>
<dbReference type="SMART" id="SM00347">
    <property type="entry name" value="HTH_MARR"/>
    <property type="match status" value="1"/>
</dbReference>
<dbReference type="PANTHER" id="PTHR42756">
    <property type="entry name" value="TRANSCRIPTIONAL REGULATOR, MARR"/>
    <property type="match status" value="1"/>
</dbReference>
<evidence type="ECO:0000256" key="2">
    <source>
        <dbReference type="ARBA" id="ARBA00023125"/>
    </source>
</evidence>
<evidence type="ECO:0000313" key="6">
    <source>
        <dbReference type="Proteomes" id="UP000886723"/>
    </source>
</evidence>
<organism evidence="5 6">
    <name type="scientific">Candidatus Pullilachnospira stercoravium</name>
    <dbReference type="NCBI Taxonomy" id="2840913"/>
    <lineage>
        <taxon>Bacteria</taxon>
        <taxon>Bacillati</taxon>
        <taxon>Bacillota</taxon>
        <taxon>Clostridia</taxon>
        <taxon>Lachnospirales</taxon>
        <taxon>Lachnospiraceae</taxon>
        <taxon>Lachnospiraceae incertae sedis</taxon>
        <taxon>Candidatus Pullilachnospira</taxon>
    </lineage>
</organism>
<dbReference type="PROSITE" id="PS50995">
    <property type="entry name" value="HTH_MARR_2"/>
    <property type="match status" value="1"/>
</dbReference>
<dbReference type="GO" id="GO:0003700">
    <property type="term" value="F:DNA-binding transcription factor activity"/>
    <property type="evidence" value="ECO:0007669"/>
    <property type="project" value="InterPro"/>
</dbReference>
<dbReference type="PANTHER" id="PTHR42756:SF1">
    <property type="entry name" value="TRANSCRIPTIONAL REPRESSOR OF EMRAB OPERON"/>
    <property type="match status" value="1"/>
</dbReference>
<name>A0A9D1T6S2_9FIRM</name>
<dbReference type="Pfam" id="PF12802">
    <property type="entry name" value="MarR_2"/>
    <property type="match status" value="1"/>
</dbReference>
<dbReference type="AlphaFoldDB" id="A0A9D1T6S2"/>
<protein>
    <submittedName>
        <fullName evidence="5">Winged helix-turn-helix transcriptional regulator</fullName>
    </submittedName>
</protein>
<dbReference type="Proteomes" id="UP000886723">
    <property type="component" value="Unassembled WGS sequence"/>
</dbReference>
<accession>A0A9D1T6S2</accession>
<feature type="domain" description="HTH marR-type" evidence="4">
    <location>
        <begin position="1"/>
        <end position="113"/>
    </location>
</feature>
<sequence length="127" mass="14961">MGAGELTMMHSWIIGYLYANREREIFQKDIEANFSIARSTATGILQLMEKKGYIRREPVAYDARLKRVMLTEKGEELQQNTMKAIRNLEQKMRSGISPDDMDTFFRVIRTIRSNVENCHKETDRRRD</sequence>